<proteinExistence type="predicted"/>
<evidence type="ECO:0000256" key="2">
    <source>
        <dbReference type="SAM" id="MobiDB-lite"/>
    </source>
</evidence>
<accession>A0AAD7H471</accession>
<name>A0AAD7H471_9AGAR</name>
<keyword evidence="5" id="KW-1185">Reference proteome</keyword>
<dbReference type="CDD" id="cd22191">
    <property type="entry name" value="DPBB_RlpA_EXP_N-like"/>
    <property type="match status" value="1"/>
</dbReference>
<dbReference type="InterPro" id="IPR051477">
    <property type="entry name" value="Expansin_CellWall"/>
</dbReference>
<feature type="signal peptide" evidence="3">
    <location>
        <begin position="1"/>
        <end position="15"/>
    </location>
</feature>
<dbReference type="PANTHER" id="PTHR31836">
    <property type="match status" value="1"/>
</dbReference>
<dbReference type="AlphaFoldDB" id="A0AAD7H471"/>
<evidence type="ECO:0000313" key="5">
    <source>
        <dbReference type="Proteomes" id="UP001215598"/>
    </source>
</evidence>
<dbReference type="SUPFAM" id="SSF50685">
    <property type="entry name" value="Barwin-like endoglucanases"/>
    <property type="match status" value="1"/>
</dbReference>
<evidence type="ECO:0000256" key="3">
    <source>
        <dbReference type="SAM" id="SignalP"/>
    </source>
</evidence>
<gene>
    <name evidence="4" type="ORF">B0H16DRAFT_1627273</name>
</gene>
<dbReference type="InterPro" id="IPR036908">
    <property type="entry name" value="RlpA-like_sf"/>
</dbReference>
<protein>
    <submittedName>
        <fullName evidence="4">Uncharacterized protein</fullName>
    </submittedName>
</protein>
<evidence type="ECO:0000256" key="1">
    <source>
        <dbReference type="ARBA" id="ARBA00022729"/>
    </source>
</evidence>
<feature type="region of interest" description="Disordered" evidence="2">
    <location>
        <begin position="132"/>
        <end position="188"/>
    </location>
</feature>
<evidence type="ECO:0000313" key="4">
    <source>
        <dbReference type="EMBL" id="KAJ7711903.1"/>
    </source>
</evidence>
<keyword evidence="1 3" id="KW-0732">Signal</keyword>
<feature type="compositionally biased region" description="Low complexity" evidence="2">
    <location>
        <begin position="135"/>
        <end position="188"/>
    </location>
</feature>
<organism evidence="4 5">
    <name type="scientific">Mycena metata</name>
    <dbReference type="NCBI Taxonomy" id="1033252"/>
    <lineage>
        <taxon>Eukaryota</taxon>
        <taxon>Fungi</taxon>
        <taxon>Dikarya</taxon>
        <taxon>Basidiomycota</taxon>
        <taxon>Agaricomycotina</taxon>
        <taxon>Agaricomycetes</taxon>
        <taxon>Agaricomycetidae</taxon>
        <taxon>Agaricales</taxon>
        <taxon>Marasmiineae</taxon>
        <taxon>Mycenaceae</taxon>
        <taxon>Mycena</taxon>
    </lineage>
</organism>
<feature type="chain" id="PRO_5041975666" evidence="3">
    <location>
        <begin position="16"/>
        <end position="234"/>
    </location>
</feature>
<reference evidence="4" key="1">
    <citation type="submission" date="2023-03" db="EMBL/GenBank/DDBJ databases">
        <title>Massive genome expansion in bonnet fungi (Mycena s.s.) driven by repeated elements and novel gene families across ecological guilds.</title>
        <authorList>
            <consortium name="Lawrence Berkeley National Laboratory"/>
            <person name="Harder C.B."/>
            <person name="Miyauchi S."/>
            <person name="Viragh M."/>
            <person name="Kuo A."/>
            <person name="Thoen E."/>
            <person name="Andreopoulos B."/>
            <person name="Lu D."/>
            <person name="Skrede I."/>
            <person name="Drula E."/>
            <person name="Henrissat B."/>
            <person name="Morin E."/>
            <person name="Kohler A."/>
            <person name="Barry K."/>
            <person name="LaButti K."/>
            <person name="Morin E."/>
            <person name="Salamov A."/>
            <person name="Lipzen A."/>
            <person name="Mereny Z."/>
            <person name="Hegedus B."/>
            <person name="Baldrian P."/>
            <person name="Stursova M."/>
            <person name="Weitz H."/>
            <person name="Taylor A."/>
            <person name="Grigoriev I.V."/>
            <person name="Nagy L.G."/>
            <person name="Martin F."/>
            <person name="Kauserud H."/>
        </authorList>
    </citation>
    <scope>NUCLEOTIDE SEQUENCE</scope>
    <source>
        <strain evidence="4">CBHHK182m</strain>
    </source>
</reference>
<comment type="caution">
    <text evidence="4">The sequence shown here is derived from an EMBL/GenBank/DDBJ whole genome shotgun (WGS) entry which is preliminary data.</text>
</comment>
<dbReference type="Gene3D" id="2.40.40.10">
    <property type="entry name" value="RlpA-like domain"/>
    <property type="match status" value="1"/>
</dbReference>
<sequence>MLSFLSLLLVPTVFAHNISRSALANLQRRDGSIKFTNYNAGLGACGTTNSDSEFVVALSAQDWDNGASCYKEIYITYNGISATAQIVDECEICPHRGLDFSQSLFGHFVGGEQNNNQVGVIYGDWSYGSGPSDPTTTKATTTKATTTKATTTSTTSTSTTTKAITSTTHTTSTTSHTTASSASSTSASTSVTVASTSKSAAASSTSSAGPQNLQDFAQALLDLAGLAVQAPHAT</sequence>
<dbReference type="EMBL" id="JARKIB010000383">
    <property type="protein sequence ID" value="KAJ7711903.1"/>
    <property type="molecule type" value="Genomic_DNA"/>
</dbReference>
<dbReference type="Proteomes" id="UP001215598">
    <property type="component" value="Unassembled WGS sequence"/>
</dbReference>
<dbReference type="PANTHER" id="PTHR31836:SF28">
    <property type="entry name" value="SRCR DOMAIN-CONTAINING PROTEIN-RELATED"/>
    <property type="match status" value="1"/>
</dbReference>